<dbReference type="Proteomes" id="UP000003082">
    <property type="component" value="Unassembled WGS sequence"/>
</dbReference>
<dbReference type="AlphaFoldDB" id="B9D5V4"/>
<gene>
    <name evidence="1" type="ORF">CAMRE0001_3288</name>
</gene>
<comment type="caution">
    <text evidence="1">The sequence shown here is derived from an EMBL/GenBank/DDBJ whole genome shotgun (WGS) entry which is preliminary data.</text>
</comment>
<name>B9D5V4_CAMRE</name>
<accession>B9D5V4</accession>
<reference evidence="1 2" key="1">
    <citation type="submission" date="2008-08" db="EMBL/GenBank/DDBJ databases">
        <authorList>
            <person name="Madupu R."/>
            <person name="Durkin A.S."/>
            <person name="Torralba M."/>
            <person name="Methe B."/>
            <person name="Sutton G.G."/>
            <person name="Strausberg R.L."/>
            <person name="Nelson K.E."/>
        </authorList>
    </citation>
    <scope>NUCLEOTIDE SEQUENCE [LARGE SCALE GENOMIC DNA]</scope>
    <source>
        <strain evidence="1 2">RM3267</strain>
    </source>
</reference>
<keyword evidence="2" id="KW-1185">Reference proteome</keyword>
<dbReference type="EMBL" id="ACFU01000046">
    <property type="protein sequence ID" value="EEF12633.1"/>
    <property type="molecule type" value="Genomic_DNA"/>
</dbReference>
<evidence type="ECO:0000313" key="1">
    <source>
        <dbReference type="EMBL" id="EEF12633.1"/>
    </source>
</evidence>
<proteinExistence type="predicted"/>
<evidence type="ECO:0000313" key="2">
    <source>
        <dbReference type="Proteomes" id="UP000003082"/>
    </source>
</evidence>
<organism evidence="1 2">
    <name type="scientific">Campylobacter rectus RM3267</name>
    <dbReference type="NCBI Taxonomy" id="553218"/>
    <lineage>
        <taxon>Bacteria</taxon>
        <taxon>Pseudomonadati</taxon>
        <taxon>Campylobacterota</taxon>
        <taxon>Epsilonproteobacteria</taxon>
        <taxon>Campylobacterales</taxon>
        <taxon>Campylobacteraceae</taxon>
        <taxon>Campylobacter</taxon>
    </lineage>
</organism>
<sequence length="64" mass="7503">MRSKTVIFIEFINKHRIRLYVQPLRPLKFHYSIVSTVFRLKTVVSDKSRLALGDLYAPIVVKIS</sequence>
<protein>
    <submittedName>
        <fullName evidence="1">Uncharacterized protein</fullName>
    </submittedName>
</protein>